<evidence type="ECO:0000313" key="2">
    <source>
        <dbReference type="EMBL" id="DAF99842.1"/>
    </source>
</evidence>
<dbReference type="Gene3D" id="3.40.50.300">
    <property type="entry name" value="P-loop containing nucleotide triphosphate hydrolases"/>
    <property type="match status" value="1"/>
</dbReference>
<dbReference type="EMBL" id="BK016173">
    <property type="protein sequence ID" value="DAF99842.1"/>
    <property type="molecule type" value="Genomic_DNA"/>
</dbReference>
<dbReference type="InterPro" id="IPR027417">
    <property type="entry name" value="P-loop_NTPase"/>
</dbReference>
<sequence>MTRTRSARSSHSESMMGSQEPSARIAPEYPATDGQDAVRILRAGGTVLDPWQSDILDDWMSRTVSGKWAAPTAGGSVPRQNGKSLLVQGRSEAGMLLFNETVIYTAHLQKTATETFEEMRAFFESPKLRRHVAEIKTALGREQIILKSGARIKFLARTRNGGRGQHGDLLIFDEAQELDETAQGSFLPAISASLNPQTIYVGTPPGPDAMGTVFRALRKRALDGEAKKAAWFEFSVPEIGDVKDPARWAATNPALGRRIQLSTIEGEAEQLDPDTFARERLGWWSPEITEHLDYAIDRAAWEACASEDEKPEGKTAYGIKFAADGSAVCLCGAVIPKEGPARVSLLEMRPSGQGLAWLADWLNDRYGKASCVVIDGRNGVDVLVERIKDVWRAKNSVIRPAAKDVIAAVSGFTNSISEGTLTWYKPQTVLNESAITAVKRPIAGGFGFGGDNSLPVEACALALWGAKISRRDPTRKMKIG</sequence>
<organism evidence="2">
    <name type="scientific">Siphoviridae sp. ctoMP27</name>
    <dbReference type="NCBI Taxonomy" id="2825667"/>
    <lineage>
        <taxon>Viruses</taxon>
        <taxon>Duplodnaviria</taxon>
        <taxon>Heunggongvirae</taxon>
        <taxon>Uroviricota</taxon>
        <taxon>Caudoviricetes</taxon>
    </lineage>
</organism>
<feature type="region of interest" description="Disordered" evidence="1">
    <location>
        <begin position="1"/>
        <end position="30"/>
    </location>
</feature>
<reference evidence="2" key="1">
    <citation type="journal article" date="2021" name="Proc. Natl. Acad. Sci. U.S.A.">
        <title>A Catalog of Tens of Thousands of Viruses from Human Metagenomes Reveals Hidden Associations with Chronic Diseases.</title>
        <authorList>
            <person name="Tisza M.J."/>
            <person name="Buck C.B."/>
        </authorList>
    </citation>
    <scope>NUCLEOTIDE SEQUENCE</scope>
    <source>
        <strain evidence="2">CtoMP27</strain>
    </source>
</reference>
<feature type="compositionally biased region" description="Polar residues" evidence="1">
    <location>
        <begin position="9"/>
        <end position="21"/>
    </location>
</feature>
<protein>
    <submittedName>
        <fullName evidence="2">Large Terminase</fullName>
    </submittedName>
</protein>
<evidence type="ECO:0000256" key="1">
    <source>
        <dbReference type="SAM" id="MobiDB-lite"/>
    </source>
</evidence>
<accession>A0A8S5UZN7</accession>
<proteinExistence type="predicted"/>
<name>A0A8S5UZN7_9CAUD</name>